<keyword evidence="8" id="KW-0999">Mitochondrion inner membrane</keyword>
<evidence type="ECO:0000256" key="6">
    <source>
        <dbReference type="ARBA" id="ARBA00022692"/>
    </source>
</evidence>
<evidence type="ECO:0000256" key="3">
    <source>
        <dbReference type="ARBA" id="ARBA00011245"/>
    </source>
</evidence>
<feature type="transmembrane region" description="Helical" evidence="15">
    <location>
        <begin position="533"/>
        <end position="556"/>
    </location>
</feature>
<feature type="repeat" description="Solcar" evidence="14">
    <location>
        <begin position="634"/>
        <end position="723"/>
    </location>
</feature>
<keyword evidence="4" id="KW-0813">Transport</keyword>
<dbReference type="PRINTS" id="PR00927">
    <property type="entry name" value="ADPTRNSLCASE"/>
</dbReference>
<gene>
    <name evidence="16" type="ORF">HK100_000081</name>
</gene>
<keyword evidence="10" id="KW-0496">Mitochondrion</keyword>
<keyword evidence="17" id="KW-1185">Reference proteome</keyword>
<dbReference type="Pfam" id="PF00153">
    <property type="entry name" value="Mito_carr"/>
    <property type="match status" value="3"/>
</dbReference>
<keyword evidence="7" id="KW-0677">Repeat</keyword>
<dbReference type="InterPro" id="IPR023395">
    <property type="entry name" value="MCP_dom_sf"/>
</dbReference>
<keyword evidence="11 14" id="KW-0472">Membrane</keyword>
<evidence type="ECO:0000313" key="16">
    <source>
        <dbReference type="EMBL" id="KAJ3119966.1"/>
    </source>
</evidence>
<dbReference type="EMBL" id="JADGJH010001008">
    <property type="protein sequence ID" value="KAJ3119966.1"/>
    <property type="molecule type" value="Genomic_DNA"/>
</dbReference>
<evidence type="ECO:0000256" key="1">
    <source>
        <dbReference type="ARBA" id="ARBA00004448"/>
    </source>
</evidence>
<feature type="transmembrane region" description="Helical" evidence="15">
    <location>
        <begin position="633"/>
        <end position="655"/>
    </location>
</feature>
<comment type="similarity">
    <text evidence="2">Belongs to the mitochondrial carrier (TC 2.A.29) family.</text>
</comment>
<comment type="subunit">
    <text evidence="3">Monomer.</text>
</comment>
<evidence type="ECO:0000256" key="14">
    <source>
        <dbReference type="PROSITE-ProRule" id="PRU00282"/>
    </source>
</evidence>
<dbReference type="GO" id="GO:0005743">
    <property type="term" value="C:mitochondrial inner membrane"/>
    <property type="evidence" value="ECO:0007669"/>
    <property type="project" value="UniProtKB-SubCell"/>
</dbReference>
<proteinExistence type="inferred from homology"/>
<keyword evidence="5" id="KW-0050">Antiport</keyword>
<dbReference type="GO" id="GO:0005471">
    <property type="term" value="F:ATP:ADP antiporter activity"/>
    <property type="evidence" value="ECO:0007669"/>
    <property type="project" value="InterPro"/>
</dbReference>
<dbReference type="InterPro" id="IPR002113">
    <property type="entry name" value="ADT_euk_type"/>
</dbReference>
<dbReference type="InterPro" id="IPR018108">
    <property type="entry name" value="MCP_transmembrane"/>
</dbReference>
<keyword evidence="6 14" id="KW-0812">Transmembrane</keyword>
<evidence type="ECO:0000256" key="5">
    <source>
        <dbReference type="ARBA" id="ARBA00022449"/>
    </source>
</evidence>
<evidence type="ECO:0000256" key="2">
    <source>
        <dbReference type="ARBA" id="ARBA00006375"/>
    </source>
</evidence>
<name>A0AAD5SYX4_9FUNG</name>
<comment type="caution">
    <text evidence="16">The sequence shown here is derived from an EMBL/GenBank/DDBJ whole genome shotgun (WGS) entry which is preliminary data.</text>
</comment>
<reference evidence="16" key="1">
    <citation type="submission" date="2020-05" db="EMBL/GenBank/DDBJ databases">
        <title>Phylogenomic resolution of chytrid fungi.</title>
        <authorList>
            <person name="Stajich J.E."/>
            <person name="Amses K."/>
            <person name="Simmons R."/>
            <person name="Seto K."/>
            <person name="Myers J."/>
            <person name="Bonds A."/>
            <person name="Quandt C.A."/>
            <person name="Barry K."/>
            <person name="Liu P."/>
            <person name="Grigoriev I."/>
            <person name="Longcore J.E."/>
            <person name="James T.Y."/>
        </authorList>
    </citation>
    <scope>NUCLEOTIDE SEQUENCE</scope>
    <source>
        <strain evidence="16">JEL0513</strain>
    </source>
</reference>
<evidence type="ECO:0000256" key="4">
    <source>
        <dbReference type="ARBA" id="ARBA00022448"/>
    </source>
</evidence>
<evidence type="ECO:0000256" key="11">
    <source>
        <dbReference type="ARBA" id="ARBA00023136"/>
    </source>
</evidence>
<organism evidence="16 17">
    <name type="scientific">Physocladia obscura</name>
    <dbReference type="NCBI Taxonomy" id="109957"/>
    <lineage>
        <taxon>Eukaryota</taxon>
        <taxon>Fungi</taxon>
        <taxon>Fungi incertae sedis</taxon>
        <taxon>Chytridiomycota</taxon>
        <taxon>Chytridiomycota incertae sedis</taxon>
        <taxon>Chytridiomycetes</taxon>
        <taxon>Chytridiales</taxon>
        <taxon>Chytriomycetaceae</taxon>
        <taxon>Physocladia</taxon>
    </lineage>
</organism>
<evidence type="ECO:0000256" key="7">
    <source>
        <dbReference type="ARBA" id="ARBA00022737"/>
    </source>
</evidence>
<comment type="function">
    <text evidence="13">ADP:ATP antiporter that mediates import of ADP into the mitochondrial matrix for ATP synthesis, and export of ATP out to fuel the cell. Cycles between the cytoplasmic-open state (c-state) and the matrix-open state (m-state): operates by the alternating access mechanism with a single substrate-binding site intermittently exposed to either the cytosolic (c-state) or matrix (m-state) side of the inner mitochondrial membrane.</text>
</comment>
<dbReference type="Proteomes" id="UP001211907">
    <property type="component" value="Unassembled WGS sequence"/>
</dbReference>
<evidence type="ECO:0008006" key="18">
    <source>
        <dbReference type="Google" id="ProtNLM"/>
    </source>
</evidence>
<evidence type="ECO:0000256" key="15">
    <source>
        <dbReference type="SAM" id="Phobius"/>
    </source>
</evidence>
<dbReference type="SUPFAM" id="SSF103506">
    <property type="entry name" value="Mitochondrial carrier"/>
    <property type="match status" value="1"/>
</dbReference>
<evidence type="ECO:0000256" key="13">
    <source>
        <dbReference type="ARBA" id="ARBA00045250"/>
    </source>
</evidence>
<evidence type="ECO:0000256" key="10">
    <source>
        <dbReference type="ARBA" id="ARBA00023128"/>
    </source>
</evidence>
<evidence type="ECO:0000256" key="12">
    <source>
        <dbReference type="ARBA" id="ARBA00024143"/>
    </source>
</evidence>
<accession>A0AAD5SYX4</accession>
<evidence type="ECO:0000256" key="9">
    <source>
        <dbReference type="ARBA" id="ARBA00022989"/>
    </source>
</evidence>
<dbReference type="AlphaFoldDB" id="A0AAD5SYX4"/>
<dbReference type="PROSITE" id="PS50920">
    <property type="entry name" value="SOLCAR"/>
    <property type="match status" value="3"/>
</dbReference>
<dbReference type="Gene3D" id="1.50.40.10">
    <property type="entry name" value="Mitochondrial carrier domain"/>
    <property type="match status" value="1"/>
</dbReference>
<dbReference type="PANTHER" id="PTHR45635">
    <property type="entry name" value="ADP,ATP CARRIER PROTEIN 1-RELATED-RELATED"/>
    <property type="match status" value="1"/>
</dbReference>
<evidence type="ECO:0000256" key="8">
    <source>
        <dbReference type="ARBA" id="ARBA00022792"/>
    </source>
</evidence>
<dbReference type="InterPro" id="IPR002067">
    <property type="entry name" value="MCP"/>
</dbReference>
<keyword evidence="9 15" id="KW-1133">Transmembrane helix</keyword>
<feature type="repeat" description="Solcar" evidence="14">
    <location>
        <begin position="429"/>
        <end position="523"/>
    </location>
</feature>
<dbReference type="GO" id="GO:1990544">
    <property type="term" value="P:mitochondrial ATP transmembrane transport"/>
    <property type="evidence" value="ECO:0007669"/>
    <property type="project" value="InterPro"/>
</dbReference>
<feature type="repeat" description="Solcar" evidence="14">
    <location>
        <begin position="535"/>
        <end position="624"/>
    </location>
</feature>
<dbReference type="GO" id="GO:0140021">
    <property type="term" value="P:mitochondrial ADP transmembrane transport"/>
    <property type="evidence" value="ECO:0007669"/>
    <property type="project" value="InterPro"/>
</dbReference>
<dbReference type="PANTHER" id="PTHR45635:SF14">
    <property type="entry name" value="ADP_ATP TRANSLOCASE"/>
    <property type="match status" value="1"/>
</dbReference>
<comment type="catalytic activity">
    <reaction evidence="12">
        <text>ADP(in) + ATP(out) = ADP(out) + ATP(in)</text>
        <dbReference type="Rhea" id="RHEA:34999"/>
        <dbReference type="ChEBI" id="CHEBI:30616"/>
        <dbReference type="ChEBI" id="CHEBI:456216"/>
    </reaction>
    <physiologicalReaction direction="left-to-right" evidence="12">
        <dbReference type="Rhea" id="RHEA:35000"/>
    </physiologicalReaction>
</comment>
<protein>
    <recommendedName>
        <fullName evidence="18">ADP,ATP carrier protein</fullName>
    </recommendedName>
</protein>
<sequence length="726" mass="80546">MTTADASATSRRQILRQMYRNLNANIAPELRIDVRFVFGNPHSASRYATLASEQLLFPDETVSLNIPEARDDGKILEWFTFANSMQTTQSQKPNSSDCRRYQFIGKADDDAVIHIPRLSLLLGNLTQQLQHTKSLYVGRYCNYTAISPHMTGMLYFVSADLADWVARSSIPRSSYTGIEDVVFGHWMRKAEMLDQRHVALVDLGDKLIDLPESPAFSAGIVTNETVVVHWCKDLHRMSRCLSMLFNDGIINPTVARRLITMNSLTNRLDRFGVSLHPHDREVVFKTIEKLVSKKLENSEGVRDSDIDALLLKPVATLRLSAIGLSDRFCGEMDGILEQLSNYANRGGVPIKLGWRIVDRYILEHLVAVQANRFGYILSFNQKHLAVKRMLDVLKAGSSLETFFDTILIKTAHKLTQMAAAPKQKDSFYVALAKDFAAGGVSGAVSKTITAPIERVKLVIQTQDANPKIISGEVPRYTGIGNAFTRIAAEQGIAAFWRGNFTNCVRYFPTQAINLASKDFFKGLFPKYNPKTEFWPFFGANMASGGAAGAFSLSFVYPLDYARTRLASDVGSGKRQFTGLGDCLIKTARGPKGLLGLYQGFGISVAGIIPYRGVQFGLNDTIKGLNPWDKDTTFIGIASKWAGAQFSVIMSGYVTYPFDTIRRRLQMEAEKPVDQRIYKGAIHCFNKIIKDEGAKALFKGAGANILRGTGAALVLVLYGEIQAYLRA</sequence>
<comment type="subcellular location">
    <subcellularLocation>
        <location evidence="1">Mitochondrion inner membrane</location>
        <topology evidence="1">Multi-pass membrane protein</topology>
    </subcellularLocation>
</comment>
<evidence type="ECO:0000313" key="17">
    <source>
        <dbReference type="Proteomes" id="UP001211907"/>
    </source>
</evidence>
<dbReference type="PRINTS" id="PR00926">
    <property type="entry name" value="MITOCARRIER"/>
</dbReference>
<feature type="transmembrane region" description="Helical" evidence="15">
    <location>
        <begin position="593"/>
        <end position="613"/>
    </location>
</feature>